<dbReference type="STRING" id="1151754.M9MEZ6"/>
<dbReference type="PANTHER" id="PTHR21521:SF0">
    <property type="entry name" value="AMUN, ISOFORM A"/>
    <property type="match status" value="1"/>
</dbReference>
<protein>
    <submittedName>
        <fullName evidence="2">Uncharacterized protein</fullName>
    </submittedName>
</protein>
<dbReference type="Proteomes" id="UP000011976">
    <property type="component" value="Unassembled WGS sequence"/>
</dbReference>
<proteinExistence type="predicted"/>
<dbReference type="GO" id="GO:0003824">
    <property type="term" value="F:catalytic activity"/>
    <property type="evidence" value="ECO:0007669"/>
    <property type="project" value="InterPro"/>
</dbReference>
<gene>
    <name evidence="2" type="ORF">PANT_18c00038</name>
</gene>
<dbReference type="PANTHER" id="PTHR21521">
    <property type="entry name" value="AMUN, ISOFORM A"/>
    <property type="match status" value="1"/>
</dbReference>
<feature type="region of interest" description="Disordered" evidence="1">
    <location>
        <begin position="202"/>
        <end position="253"/>
    </location>
</feature>
<dbReference type="InterPro" id="IPR011257">
    <property type="entry name" value="DNA_glycosylase"/>
</dbReference>
<dbReference type="OrthoDB" id="8249012at2759"/>
<feature type="compositionally biased region" description="Basic and acidic residues" evidence="1">
    <location>
        <begin position="214"/>
        <end position="232"/>
    </location>
</feature>
<dbReference type="AlphaFoldDB" id="M9MEZ6"/>
<dbReference type="GO" id="GO:0006281">
    <property type="term" value="P:DNA repair"/>
    <property type="evidence" value="ECO:0007669"/>
    <property type="project" value="InterPro"/>
</dbReference>
<reference evidence="3" key="1">
    <citation type="journal article" date="2013" name="Genome Announc.">
        <title>Genome sequence of the basidiomycetous yeast Pseudozyma antarctica T-34, a producer of the glycolipid biosurfactants mannosylerythritol lipids.</title>
        <authorList>
            <person name="Morita T."/>
            <person name="Koike H."/>
            <person name="Koyama Y."/>
            <person name="Hagiwara H."/>
            <person name="Ito E."/>
            <person name="Fukuoka T."/>
            <person name="Imura T."/>
            <person name="Machida M."/>
            <person name="Kitamoto D."/>
        </authorList>
    </citation>
    <scope>NUCLEOTIDE SEQUENCE [LARGE SCALE GENOMIC DNA]</scope>
    <source>
        <strain evidence="3">T-34</strain>
    </source>
</reference>
<dbReference type="SUPFAM" id="SSF48150">
    <property type="entry name" value="DNA-glycosylase"/>
    <property type="match status" value="1"/>
</dbReference>
<evidence type="ECO:0000313" key="2">
    <source>
        <dbReference type="EMBL" id="GAC75738.1"/>
    </source>
</evidence>
<sequence length="253" mass="28084">MSRGLKGLSASAVSEHISRYSSAIERKASTSKSGLVELDAWYQSLPFSTVSSPCSGLDSKESLLKLVRWKLGREKHRPTLLSLVSSNPPDLVNKTLRKAATYLVERKLTLDSDDDDLLSRVVGAMEILITLRGVGPATASAICAAWNPAGIFQSDHLVELLDNRTKVKYTLPFYKAFYKNAIRTVKDTHGMDSGKSLDRLAFSLAHPDPSPSHLQDKQDKPDRHDKKEEKQQPPKRSVSPPAPATRPKRTRRQ</sequence>
<organism evidence="2 3">
    <name type="scientific">Pseudozyma antarctica (strain T-34)</name>
    <name type="common">Yeast</name>
    <name type="synonym">Candida antarctica</name>
    <dbReference type="NCBI Taxonomy" id="1151754"/>
    <lineage>
        <taxon>Eukaryota</taxon>
        <taxon>Fungi</taxon>
        <taxon>Dikarya</taxon>
        <taxon>Basidiomycota</taxon>
        <taxon>Ustilaginomycotina</taxon>
        <taxon>Ustilaginomycetes</taxon>
        <taxon>Ustilaginales</taxon>
        <taxon>Ustilaginaceae</taxon>
        <taxon>Moesziomyces</taxon>
    </lineage>
</organism>
<dbReference type="EMBL" id="DF196784">
    <property type="protein sequence ID" value="GAC75738.1"/>
    <property type="molecule type" value="Genomic_DNA"/>
</dbReference>
<evidence type="ECO:0000256" key="1">
    <source>
        <dbReference type="SAM" id="MobiDB-lite"/>
    </source>
</evidence>
<accession>M9MEZ6</accession>
<evidence type="ECO:0000313" key="3">
    <source>
        <dbReference type="Proteomes" id="UP000011976"/>
    </source>
</evidence>
<name>M9MEZ6_PSEA3</name>